<gene>
    <name evidence="2" type="ORF">IW261DRAFT_1466467</name>
</gene>
<feature type="transmembrane region" description="Helical" evidence="1">
    <location>
        <begin position="60"/>
        <end position="85"/>
    </location>
</feature>
<dbReference type="AlphaFoldDB" id="A0AA39PH91"/>
<dbReference type="EMBL" id="JAUEPR010000006">
    <property type="protein sequence ID" value="KAK0484059.1"/>
    <property type="molecule type" value="Genomic_DNA"/>
</dbReference>
<keyword evidence="1" id="KW-0812">Transmembrane</keyword>
<name>A0AA39PH91_9AGAR</name>
<evidence type="ECO:0000313" key="3">
    <source>
        <dbReference type="Proteomes" id="UP001175227"/>
    </source>
</evidence>
<reference evidence="2" key="1">
    <citation type="submission" date="2023-06" db="EMBL/GenBank/DDBJ databases">
        <authorList>
            <consortium name="Lawrence Berkeley National Laboratory"/>
            <person name="Ahrendt S."/>
            <person name="Sahu N."/>
            <person name="Indic B."/>
            <person name="Wong-Bajracharya J."/>
            <person name="Merenyi Z."/>
            <person name="Ke H.-M."/>
            <person name="Monk M."/>
            <person name="Kocsube S."/>
            <person name="Drula E."/>
            <person name="Lipzen A."/>
            <person name="Balint B."/>
            <person name="Henrissat B."/>
            <person name="Andreopoulos B."/>
            <person name="Martin F.M."/>
            <person name="Harder C.B."/>
            <person name="Rigling D."/>
            <person name="Ford K.L."/>
            <person name="Foster G.D."/>
            <person name="Pangilinan J."/>
            <person name="Papanicolaou A."/>
            <person name="Barry K."/>
            <person name="LaButti K."/>
            <person name="Viragh M."/>
            <person name="Koriabine M."/>
            <person name="Yan M."/>
            <person name="Riley R."/>
            <person name="Champramary S."/>
            <person name="Plett K.L."/>
            <person name="Tsai I.J."/>
            <person name="Slot J."/>
            <person name="Sipos G."/>
            <person name="Plett J."/>
            <person name="Nagy L.G."/>
            <person name="Grigoriev I.V."/>
        </authorList>
    </citation>
    <scope>NUCLEOTIDE SEQUENCE</scope>
    <source>
        <strain evidence="2">ICMP 16352</strain>
    </source>
</reference>
<dbReference type="Proteomes" id="UP001175227">
    <property type="component" value="Unassembled WGS sequence"/>
</dbReference>
<keyword evidence="1" id="KW-0472">Membrane</keyword>
<keyword evidence="3" id="KW-1185">Reference proteome</keyword>
<protein>
    <submittedName>
        <fullName evidence="2">Uncharacterized protein</fullName>
    </submittedName>
</protein>
<evidence type="ECO:0000256" key="1">
    <source>
        <dbReference type="SAM" id="Phobius"/>
    </source>
</evidence>
<keyword evidence="1" id="KW-1133">Transmembrane helix</keyword>
<sequence length="116" mass="13788">MVAIVPWQWAVDQPRSFPVPRMGCGWQDRNAHSRPDMLWSVRVRVRPREALLYRSDIDNVVWGLLFIWLYNLRAVTCILLVLYALQLLFHDLVTPHLCPIILPFLLMWRQPLIWAN</sequence>
<accession>A0AA39PH91</accession>
<evidence type="ECO:0000313" key="2">
    <source>
        <dbReference type="EMBL" id="KAK0484059.1"/>
    </source>
</evidence>
<proteinExistence type="predicted"/>
<comment type="caution">
    <text evidence="2">The sequence shown here is derived from an EMBL/GenBank/DDBJ whole genome shotgun (WGS) entry which is preliminary data.</text>
</comment>
<feature type="transmembrane region" description="Helical" evidence="1">
    <location>
        <begin position="92"/>
        <end position="108"/>
    </location>
</feature>
<organism evidence="2 3">
    <name type="scientific">Armillaria novae-zelandiae</name>
    <dbReference type="NCBI Taxonomy" id="153914"/>
    <lineage>
        <taxon>Eukaryota</taxon>
        <taxon>Fungi</taxon>
        <taxon>Dikarya</taxon>
        <taxon>Basidiomycota</taxon>
        <taxon>Agaricomycotina</taxon>
        <taxon>Agaricomycetes</taxon>
        <taxon>Agaricomycetidae</taxon>
        <taxon>Agaricales</taxon>
        <taxon>Marasmiineae</taxon>
        <taxon>Physalacriaceae</taxon>
        <taxon>Armillaria</taxon>
    </lineage>
</organism>